<accession>A0A4V2T0P0</accession>
<dbReference type="AlphaFoldDB" id="A0A4V2T0P0"/>
<organism evidence="3 4">
    <name type="scientific">Cricetibacter osteomyelitidis</name>
    <dbReference type="NCBI Taxonomy" id="1521931"/>
    <lineage>
        <taxon>Bacteria</taxon>
        <taxon>Pseudomonadati</taxon>
        <taxon>Pseudomonadota</taxon>
        <taxon>Gammaproteobacteria</taxon>
        <taxon>Pasteurellales</taxon>
        <taxon>Pasteurellaceae</taxon>
        <taxon>Cricetibacter</taxon>
    </lineage>
</organism>
<proteinExistence type="predicted"/>
<name>A0A4V2T0P0_9PAST</name>
<dbReference type="InterPro" id="IPR011608">
    <property type="entry name" value="PRD"/>
</dbReference>
<feature type="domain" description="PRD" evidence="2">
    <location>
        <begin position="65"/>
        <end position="170"/>
    </location>
</feature>
<dbReference type="SUPFAM" id="SSF50151">
    <property type="entry name" value="SacY-like RNA-binding domain"/>
    <property type="match status" value="1"/>
</dbReference>
<gene>
    <name evidence="3" type="ORF">EDC44_14316</name>
</gene>
<dbReference type="PANTHER" id="PTHR30185">
    <property type="entry name" value="CRYPTIC BETA-GLUCOSIDE BGL OPERON ANTITERMINATOR"/>
    <property type="match status" value="1"/>
</dbReference>
<dbReference type="Proteomes" id="UP000295763">
    <property type="component" value="Unassembled WGS sequence"/>
</dbReference>
<dbReference type="Pfam" id="PF03123">
    <property type="entry name" value="CAT_RBD"/>
    <property type="match status" value="1"/>
</dbReference>
<evidence type="ECO:0000313" key="4">
    <source>
        <dbReference type="Proteomes" id="UP000295763"/>
    </source>
</evidence>
<dbReference type="PANTHER" id="PTHR30185:SF15">
    <property type="entry name" value="CRYPTIC BETA-GLUCOSIDE BGL OPERON ANTITERMINATOR"/>
    <property type="match status" value="1"/>
</dbReference>
<comment type="caution">
    <text evidence="3">The sequence shown here is derived from an EMBL/GenBank/DDBJ whole genome shotgun (WGS) entry which is preliminary data.</text>
</comment>
<dbReference type="InterPro" id="IPR050661">
    <property type="entry name" value="BglG_antiterminators"/>
</dbReference>
<dbReference type="RefSeq" id="WP_131979562.1">
    <property type="nucleotide sequence ID" value="NZ_SLYB01000043.1"/>
</dbReference>
<keyword evidence="4" id="KW-1185">Reference proteome</keyword>
<dbReference type="Gene3D" id="2.30.24.10">
    <property type="entry name" value="CAT RNA-binding domain"/>
    <property type="match status" value="1"/>
</dbReference>
<dbReference type="PROSITE" id="PS51372">
    <property type="entry name" value="PRD_2"/>
    <property type="match status" value="2"/>
</dbReference>
<dbReference type="InterPro" id="IPR036650">
    <property type="entry name" value="CAT_RNA-bd_dom_sf"/>
</dbReference>
<dbReference type="InterPro" id="IPR036634">
    <property type="entry name" value="PRD_sf"/>
</dbReference>
<dbReference type="GO" id="GO:0006355">
    <property type="term" value="P:regulation of DNA-templated transcription"/>
    <property type="evidence" value="ECO:0007669"/>
    <property type="project" value="InterPro"/>
</dbReference>
<feature type="domain" description="PRD" evidence="2">
    <location>
        <begin position="171"/>
        <end position="282"/>
    </location>
</feature>
<dbReference type="Gene3D" id="1.10.1790.10">
    <property type="entry name" value="PRD domain"/>
    <property type="match status" value="2"/>
</dbReference>
<dbReference type="SMART" id="SM01061">
    <property type="entry name" value="CAT_RBD"/>
    <property type="match status" value="1"/>
</dbReference>
<evidence type="ECO:0000259" key="2">
    <source>
        <dbReference type="PROSITE" id="PS51372"/>
    </source>
</evidence>
<evidence type="ECO:0000313" key="3">
    <source>
        <dbReference type="EMBL" id="TCP90093.1"/>
    </source>
</evidence>
<dbReference type="EMBL" id="SLYB01000043">
    <property type="protein sequence ID" value="TCP90093.1"/>
    <property type="molecule type" value="Genomic_DNA"/>
</dbReference>
<dbReference type="NCBIfam" id="NF046042">
    <property type="entry name" value="LicT"/>
    <property type="match status" value="1"/>
</dbReference>
<reference evidence="3 4" key="1">
    <citation type="submission" date="2019-03" db="EMBL/GenBank/DDBJ databases">
        <title>Genomic Encyclopedia of Type Strains, Phase IV (KMG-IV): sequencing the most valuable type-strain genomes for metagenomic binning, comparative biology and taxonomic classification.</title>
        <authorList>
            <person name="Goeker M."/>
        </authorList>
    </citation>
    <scope>NUCLEOTIDE SEQUENCE [LARGE SCALE GENOMIC DNA]</scope>
    <source>
        <strain evidence="3 4">DSM 28404</strain>
    </source>
</reference>
<protein>
    <submittedName>
        <fullName evidence="3">BglG family transcriptional antiterminator</fullName>
    </submittedName>
</protein>
<keyword evidence="1" id="KW-0677">Repeat</keyword>
<dbReference type="InterPro" id="IPR004341">
    <property type="entry name" value="CAT_RNA-bd_dom"/>
</dbReference>
<dbReference type="OrthoDB" id="9813552at2"/>
<evidence type="ECO:0000256" key="1">
    <source>
        <dbReference type="ARBA" id="ARBA00022737"/>
    </source>
</evidence>
<sequence length="284" mass="33334">MKIQKILNNNVVITYDSNDKEIIVMGKGIAYGKKVGMDIDPSQITKKFILSSTNYTQNIINVLIDMPLEFIVMTDKIVHYVKSKLSLELHDMVYISILDHIYACIERYKNGISLTNKLLWEIKNFYKDEFKSGLYALKIIKQDLGITLPDDEAGFIALHIISAEKDANLNEVYEITNFIHNITNIVKYFFNLEYDYESFDYNRFITHLKFFSLRLFSKKNNEHKSNNDDLLSLLIEKYNKSYNCSLKIRDYIHNKYNYILDNDEILYLVIHIAKISKEGEQKSV</sequence>
<dbReference type="Pfam" id="PF00874">
    <property type="entry name" value="PRD"/>
    <property type="match status" value="2"/>
</dbReference>
<dbReference type="GO" id="GO:0003723">
    <property type="term" value="F:RNA binding"/>
    <property type="evidence" value="ECO:0007669"/>
    <property type="project" value="InterPro"/>
</dbReference>
<dbReference type="SUPFAM" id="SSF63520">
    <property type="entry name" value="PTS-regulatory domain, PRD"/>
    <property type="match status" value="2"/>
</dbReference>